<dbReference type="GO" id="GO:0016787">
    <property type="term" value="F:hydrolase activity"/>
    <property type="evidence" value="ECO:0007669"/>
    <property type="project" value="UniProtKB-KW"/>
</dbReference>
<dbReference type="PRINTS" id="PR00111">
    <property type="entry name" value="ABHYDROLASE"/>
</dbReference>
<organism evidence="2 3">
    <name type="scientific">Caldinitratiruptor microaerophilus</name>
    <dbReference type="NCBI Taxonomy" id="671077"/>
    <lineage>
        <taxon>Bacteria</taxon>
        <taxon>Bacillati</taxon>
        <taxon>Bacillota</taxon>
        <taxon>Clostridia</taxon>
        <taxon>Eubacteriales</taxon>
        <taxon>Symbiobacteriaceae</taxon>
        <taxon>Caldinitratiruptor</taxon>
    </lineage>
</organism>
<evidence type="ECO:0000313" key="3">
    <source>
        <dbReference type="Proteomes" id="UP001163687"/>
    </source>
</evidence>
<dbReference type="Pfam" id="PF12146">
    <property type="entry name" value="Hydrolase_4"/>
    <property type="match status" value="1"/>
</dbReference>
<feature type="domain" description="Serine aminopeptidase S33" evidence="1">
    <location>
        <begin position="34"/>
        <end position="262"/>
    </location>
</feature>
<accession>A0AA35CP23</accession>
<sequence>MPVARMDEGSFGGRGGIRLFFRRWRPEPEGGGAPVVIAHGLAEHSGRYERLGSFLAGRGVPVWAFDHRGHGRSDGPRVHVDRFDDYLEDLDRFLDRVQADAGQTPVLLGHSMGGLIALSYALARPQRLAGLVLSSPWLRTRVPISTFRRAVARVLSGVWPRFRFPIADQGAGISRDTEVVRQYREDPLVARSVTARWFVSCEQEQARVMERAGALEVPVLFLVAGSDTLVWPEATRAVYEAARGPKEWHLYEDRYHEVFNDPGYEEVMETLWRWLVARGLAQPPGV</sequence>
<dbReference type="InterPro" id="IPR000073">
    <property type="entry name" value="AB_hydrolase_1"/>
</dbReference>
<dbReference type="EMBL" id="AP025628">
    <property type="protein sequence ID" value="BDG61242.1"/>
    <property type="molecule type" value="Genomic_DNA"/>
</dbReference>
<keyword evidence="2" id="KW-0378">Hydrolase</keyword>
<dbReference type="InterPro" id="IPR051044">
    <property type="entry name" value="MAG_DAG_Lipase"/>
</dbReference>
<dbReference type="InterPro" id="IPR022742">
    <property type="entry name" value="Hydrolase_4"/>
</dbReference>
<evidence type="ECO:0000259" key="1">
    <source>
        <dbReference type="Pfam" id="PF12146"/>
    </source>
</evidence>
<dbReference type="Proteomes" id="UP001163687">
    <property type="component" value="Chromosome"/>
</dbReference>
<evidence type="ECO:0000313" key="2">
    <source>
        <dbReference type="EMBL" id="BDG61242.1"/>
    </source>
</evidence>
<keyword evidence="3" id="KW-1185">Reference proteome</keyword>
<dbReference type="Gene3D" id="3.40.50.1820">
    <property type="entry name" value="alpha/beta hydrolase"/>
    <property type="match status" value="1"/>
</dbReference>
<reference evidence="2" key="1">
    <citation type="submission" date="2022-03" db="EMBL/GenBank/DDBJ databases">
        <title>Complete genome sequence of Caldinitratiruptor microaerophilus.</title>
        <authorList>
            <person name="Mukaiyama R."/>
            <person name="Nishiyama T."/>
            <person name="Ueda K."/>
        </authorList>
    </citation>
    <scope>NUCLEOTIDE SEQUENCE</scope>
    <source>
        <strain evidence="2">JCM 16183</strain>
    </source>
</reference>
<protein>
    <submittedName>
        <fullName evidence="2">Hydrolase</fullName>
    </submittedName>
</protein>
<name>A0AA35CP23_9FIRM</name>
<dbReference type="KEGG" id="cmic:caldi_23320"/>
<dbReference type="AlphaFoldDB" id="A0AA35CP23"/>
<dbReference type="InterPro" id="IPR029058">
    <property type="entry name" value="AB_hydrolase_fold"/>
</dbReference>
<dbReference type="RefSeq" id="WP_264841904.1">
    <property type="nucleotide sequence ID" value="NZ_AP025628.1"/>
</dbReference>
<proteinExistence type="predicted"/>
<dbReference type="SUPFAM" id="SSF53474">
    <property type="entry name" value="alpha/beta-Hydrolases"/>
    <property type="match status" value="1"/>
</dbReference>
<dbReference type="PANTHER" id="PTHR11614">
    <property type="entry name" value="PHOSPHOLIPASE-RELATED"/>
    <property type="match status" value="1"/>
</dbReference>
<gene>
    <name evidence="2" type="ORF">caldi_23320</name>
</gene>